<dbReference type="Gene3D" id="3.30.160.100">
    <property type="entry name" value="Ribosome hibernation promotion factor-like"/>
    <property type="match status" value="1"/>
</dbReference>
<dbReference type="EMBL" id="QRDV01000002">
    <property type="protein sequence ID" value="RED45286.1"/>
    <property type="molecule type" value="Genomic_DNA"/>
</dbReference>
<dbReference type="OrthoDB" id="9808702at2"/>
<organism evidence="1 2">
    <name type="scientific">Winogradskyella eximia</name>
    <dbReference type="NCBI Taxonomy" id="262006"/>
    <lineage>
        <taxon>Bacteria</taxon>
        <taxon>Pseudomonadati</taxon>
        <taxon>Bacteroidota</taxon>
        <taxon>Flavobacteriia</taxon>
        <taxon>Flavobacteriales</taxon>
        <taxon>Flavobacteriaceae</taxon>
        <taxon>Winogradskyella</taxon>
    </lineage>
</organism>
<dbReference type="InterPro" id="IPR036567">
    <property type="entry name" value="RHF-like"/>
</dbReference>
<evidence type="ECO:0000313" key="1">
    <source>
        <dbReference type="EMBL" id="RED45286.1"/>
    </source>
</evidence>
<dbReference type="SUPFAM" id="SSF69754">
    <property type="entry name" value="Ribosome binding protein Y (YfiA homologue)"/>
    <property type="match status" value="1"/>
</dbReference>
<gene>
    <name evidence="1" type="ORF">DFQ10_102154</name>
</gene>
<dbReference type="RefSeq" id="WP_115816596.1">
    <property type="nucleotide sequence ID" value="NZ_CANKZP010000002.1"/>
</dbReference>
<sequence>MENTNIIFEYHDVSASEALETFTREKLNTIFTKFDFVIRADVFFKTENTSSDKTGKICGIRLSAPGPRLFAESSSYNFQDAVTETVRDLTSQLKRRKEMMKSH</sequence>
<accession>A0A3D9H8J2</accession>
<reference evidence="1 2" key="1">
    <citation type="submission" date="2018-07" db="EMBL/GenBank/DDBJ databases">
        <title>Genomic Encyclopedia of Type Strains, Phase III (KMG-III): the genomes of soil and plant-associated and newly described type strains.</title>
        <authorList>
            <person name="Whitman W."/>
        </authorList>
    </citation>
    <scope>NUCLEOTIDE SEQUENCE [LARGE SCALE GENOMIC DNA]</scope>
    <source>
        <strain evidence="1 2">CECT 7946</strain>
    </source>
</reference>
<dbReference type="AlphaFoldDB" id="A0A3D9H8J2"/>
<dbReference type="Pfam" id="PF02482">
    <property type="entry name" value="Ribosomal_S30AE"/>
    <property type="match status" value="1"/>
</dbReference>
<dbReference type="Proteomes" id="UP000256980">
    <property type="component" value="Unassembled WGS sequence"/>
</dbReference>
<name>A0A3D9H8J2_9FLAO</name>
<keyword evidence="2" id="KW-1185">Reference proteome</keyword>
<protein>
    <submittedName>
        <fullName evidence="1">Putative sigma-54 modulation protein</fullName>
    </submittedName>
</protein>
<evidence type="ECO:0000313" key="2">
    <source>
        <dbReference type="Proteomes" id="UP000256980"/>
    </source>
</evidence>
<dbReference type="InterPro" id="IPR003489">
    <property type="entry name" value="RHF/RaiA"/>
</dbReference>
<proteinExistence type="predicted"/>
<comment type="caution">
    <text evidence="1">The sequence shown here is derived from an EMBL/GenBank/DDBJ whole genome shotgun (WGS) entry which is preliminary data.</text>
</comment>